<dbReference type="Proteomes" id="UP000054843">
    <property type="component" value="Unassembled WGS sequence"/>
</dbReference>
<gene>
    <name evidence="1" type="ORF">T10_557</name>
</gene>
<accession>A0A0V1MTH1</accession>
<keyword evidence="2" id="KW-1185">Reference proteome</keyword>
<name>A0A0V1MTH1_9BILA</name>
<evidence type="ECO:0000313" key="2">
    <source>
        <dbReference type="Proteomes" id="UP000054843"/>
    </source>
</evidence>
<protein>
    <submittedName>
        <fullName evidence="1">Uncharacterized protein</fullName>
    </submittedName>
</protein>
<dbReference type="EMBL" id="JYDO01000042">
    <property type="protein sequence ID" value="KRZ75089.1"/>
    <property type="molecule type" value="Genomic_DNA"/>
</dbReference>
<reference evidence="1 2" key="1">
    <citation type="submission" date="2015-01" db="EMBL/GenBank/DDBJ databases">
        <title>Evolution of Trichinella species and genotypes.</title>
        <authorList>
            <person name="Korhonen P.K."/>
            <person name="Edoardo P."/>
            <person name="Giuseppe L.R."/>
            <person name="Gasser R.B."/>
        </authorList>
    </citation>
    <scope>NUCLEOTIDE SEQUENCE [LARGE SCALE GENOMIC DNA]</scope>
    <source>
        <strain evidence="1">ISS1980</strain>
    </source>
</reference>
<comment type="caution">
    <text evidence="1">The sequence shown here is derived from an EMBL/GenBank/DDBJ whole genome shotgun (WGS) entry which is preliminary data.</text>
</comment>
<proteinExistence type="predicted"/>
<sequence>MTFACLSSLIVRNPMDRRHFHLFNYQPPPTWAVFSISASTQQSTFGIRVERHRQKKKKNTTNYSLVTSKSTMTRKRSVRLADYHPGSFPVTYDSAENGILGKSIALPSDMNNWLVKILYRSQICPERRKIPFDQARRGVLQNKHH</sequence>
<dbReference type="AlphaFoldDB" id="A0A0V1MTH1"/>
<organism evidence="1 2">
    <name type="scientific">Trichinella papuae</name>
    <dbReference type="NCBI Taxonomy" id="268474"/>
    <lineage>
        <taxon>Eukaryota</taxon>
        <taxon>Metazoa</taxon>
        <taxon>Ecdysozoa</taxon>
        <taxon>Nematoda</taxon>
        <taxon>Enoplea</taxon>
        <taxon>Dorylaimia</taxon>
        <taxon>Trichinellida</taxon>
        <taxon>Trichinellidae</taxon>
        <taxon>Trichinella</taxon>
    </lineage>
</organism>
<evidence type="ECO:0000313" key="1">
    <source>
        <dbReference type="EMBL" id="KRZ75089.1"/>
    </source>
</evidence>